<dbReference type="OrthoDB" id="9882133at2"/>
<dbReference type="EMBL" id="LT899436">
    <property type="protein sequence ID" value="SNR15469.1"/>
    <property type="molecule type" value="Genomic_DNA"/>
</dbReference>
<reference evidence="2 3" key="1">
    <citation type="submission" date="2017-07" db="EMBL/GenBank/DDBJ databases">
        <authorList>
            <person name="Sun Z.S."/>
            <person name="Albrecht U."/>
            <person name="Echele G."/>
            <person name="Lee C.C."/>
        </authorList>
    </citation>
    <scope>NUCLEOTIDE SEQUENCE [LARGE SCALE GENOMIC DNA]</scope>
    <source>
        <strain evidence="3">type strain: KCTC 22618</strain>
    </source>
</reference>
<accession>A0A238U8F1</accession>
<dbReference type="PROSITE" id="PS51257">
    <property type="entry name" value="PROKAR_LIPOPROTEIN"/>
    <property type="match status" value="1"/>
</dbReference>
<sequence length="198" mass="22672">MGNKVYASGIIFMILTFFVSCSDEITVDDRENSDVVINEYQLSDLPDNVEDLKDIIARQQKELGIKPKLNQMFNEGSSSYVFDFSADSFRKIFIVYPKDWTPIDYFRFIQTMFAKYGYGIKSEPNNCDHIETWYIPIQSRFDPINPTGDRSKNLIVASNSGVNGNTKDEDEDGPQLPTPTVPIQADYYNSCEEILIQQ</sequence>
<proteinExistence type="predicted"/>
<dbReference type="RefSeq" id="WP_095071226.1">
    <property type="nucleotide sequence ID" value="NZ_LT899436.1"/>
</dbReference>
<dbReference type="AlphaFoldDB" id="A0A238U8F1"/>
<dbReference type="Proteomes" id="UP000215214">
    <property type="component" value="Chromosome TJEJU"/>
</dbReference>
<evidence type="ECO:0000313" key="2">
    <source>
        <dbReference type="EMBL" id="SNR15469.1"/>
    </source>
</evidence>
<protein>
    <submittedName>
        <fullName evidence="2">Probable lipoprotein</fullName>
    </submittedName>
</protein>
<gene>
    <name evidence="2" type="ORF">TJEJU_1755</name>
</gene>
<organism evidence="2 3">
    <name type="scientific">Tenacibaculum jejuense</name>
    <dbReference type="NCBI Taxonomy" id="584609"/>
    <lineage>
        <taxon>Bacteria</taxon>
        <taxon>Pseudomonadati</taxon>
        <taxon>Bacteroidota</taxon>
        <taxon>Flavobacteriia</taxon>
        <taxon>Flavobacteriales</taxon>
        <taxon>Flavobacteriaceae</taxon>
        <taxon>Tenacibaculum</taxon>
    </lineage>
</organism>
<keyword evidence="3" id="KW-1185">Reference proteome</keyword>
<keyword evidence="2" id="KW-0449">Lipoprotein</keyword>
<evidence type="ECO:0000256" key="1">
    <source>
        <dbReference type="SAM" id="MobiDB-lite"/>
    </source>
</evidence>
<feature type="region of interest" description="Disordered" evidence="1">
    <location>
        <begin position="158"/>
        <end position="181"/>
    </location>
</feature>
<name>A0A238U8F1_9FLAO</name>
<evidence type="ECO:0000313" key="3">
    <source>
        <dbReference type="Proteomes" id="UP000215214"/>
    </source>
</evidence>
<dbReference type="KEGG" id="tje:TJEJU_1755"/>